<dbReference type="GO" id="GO:0005737">
    <property type="term" value="C:cytoplasm"/>
    <property type="evidence" value="ECO:0007669"/>
    <property type="project" value="TreeGrafter"/>
</dbReference>
<dbReference type="PROSITE" id="PS50002">
    <property type="entry name" value="SH3"/>
    <property type="match status" value="1"/>
</dbReference>
<accession>A0A3Q2Y204</accession>
<sequence length="601" mass="67457">GNYDQRKLEEQGRLHNVLEQLNKVSVRLSPPGPSTEPPDEDDSDEDTADKVDSPKDESQASTAPPQSEPCIYTVLSDFKGDQEGDLTVQRGDTLKIIKKTSDGWWLAENAKGDKGVVPRTYLKRKDEEDEDSDEAEEEQEDSDEQENEEGENQRLDLEFLFLKRSFIHLLKTDLFFHSYTPPSNWSTFRKALTEVRAHILKQNRCGIFIDATDVLSALGAIPSGFRPSTLSKLLVDEGAKYRGSHFMQPELSQSQLSFSDLFLDPDNGRVRPRHPRTCVCFTLWSCKRIPTPGVGVQVLSRHIRLCAFDGTRVLSNIHTVRASYNPKNPRTWLFSPRTTGVLPALLDGDCFLRCNADSPDLGILFELGVTFIRNSTGERGDLSCGWAFLKLSDASGNQLPNRTYEISVSGGTPYEKDVDMEGSVFSLSSLLPDTLLHCLSCVPLLAMYRQLLADTLLVDRPTMQNADLIFSPVLAIFPILMDQPDLLDALRSAWMDAENNMKRSQKVCSTCFHLQGELNYRLKMLPSWSASFLLHSSSFPPHRWADPTSDEQRSSLIVSTREALKRARGQSGSLEMLANPAHTHLAFDITEMTFDLLRVAH</sequence>
<dbReference type="PANTHER" id="PTHR15176:SF1">
    <property type="entry name" value="NEPHROCYSTIN-1"/>
    <property type="match status" value="1"/>
</dbReference>
<dbReference type="GO" id="GO:0005929">
    <property type="term" value="C:cilium"/>
    <property type="evidence" value="ECO:0007669"/>
    <property type="project" value="TreeGrafter"/>
</dbReference>
<dbReference type="PANTHER" id="PTHR15176">
    <property type="entry name" value="NEPHROCYSTIN"/>
    <property type="match status" value="1"/>
</dbReference>
<evidence type="ECO:0000256" key="2">
    <source>
        <dbReference type="PROSITE-ProRule" id="PRU00192"/>
    </source>
</evidence>
<keyword evidence="6" id="KW-1185">Reference proteome</keyword>
<evidence type="ECO:0000313" key="5">
    <source>
        <dbReference type="Ensembl" id="ENSHCOP00000011415.1"/>
    </source>
</evidence>
<dbReference type="CDD" id="cd11770">
    <property type="entry name" value="SH3_Nephrocystin"/>
    <property type="match status" value="1"/>
</dbReference>
<protein>
    <submittedName>
        <fullName evidence="5">Nephronophthisis 1</fullName>
    </submittedName>
</protein>
<organism evidence="5 6">
    <name type="scientific">Hippocampus comes</name>
    <name type="common">Tiger tail seahorse</name>
    <dbReference type="NCBI Taxonomy" id="109280"/>
    <lineage>
        <taxon>Eukaryota</taxon>
        <taxon>Metazoa</taxon>
        <taxon>Chordata</taxon>
        <taxon>Craniata</taxon>
        <taxon>Vertebrata</taxon>
        <taxon>Euteleostomi</taxon>
        <taxon>Actinopterygii</taxon>
        <taxon>Neopterygii</taxon>
        <taxon>Teleostei</taxon>
        <taxon>Neoteleostei</taxon>
        <taxon>Acanthomorphata</taxon>
        <taxon>Syngnathiaria</taxon>
        <taxon>Syngnathiformes</taxon>
        <taxon>Syngnathoidei</taxon>
        <taxon>Syngnathidae</taxon>
        <taxon>Hippocampus</taxon>
    </lineage>
</organism>
<name>A0A3Q2Y204_HIPCM</name>
<keyword evidence="1 2" id="KW-0728">SH3 domain</keyword>
<reference evidence="5" key="1">
    <citation type="submission" date="2025-08" db="UniProtKB">
        <authorList>
            <consortium name="Ensembl"/>
        </authorList>
    </citation>
    <scope>IDENTIFICATION</scope>
</reference>
<feature type="compositionally biased region" description="Acidic residues" evidence="3">
    <location>
        <begin position="37"/>
        <end position="47"/>
    </location>
</feature>
<dbReference type="InterPro" id="IPR036028">
    <property type="entry name" value="SH3-like_dom_sf"/>
</dbReference>
<proteinExistence type="predicted"/>
<feature type="compositionally biased region" description="Acidic residues" evidence="3">
    <location>
        <begin position="127"/>
        <end position="150"/>
    </location>
</feature>
<reference evidence="5" key="2">
    <citation type="submission" date="2025-09" db="UniProtKB">
        <authorList>
            <consortium name="Ensembl"/>
        </authorList>
    </citation>
    <scope>IDENTIFICATION</scope>
</reference>
<dbReference type="Ensembl" id="ENSHCOT00000026553.1">
    <property type="protein sequence ID" value="ENSHCOP00000011415.1"/>
    <property type="gene ID" value="ENSHCOG00000014383.1"/>
</dbReference>
<dbReference type="AlphaFoldDB" id="A0A3Q2Y204"/>
<evidence type="ECO:0000259" key="4">
    <source>
        <dbReference type="PROSITE" id="PS50002"/>
    </source>
</evidence>
<dbReference type="SMART" id="SM00326">
    <property type="entry name" value="SH3"/>
    <property type="match status" value="1"/>
</dbReference>
<evidence type="ECO:0000256" key="3">
    <source>
        <dbReference type="SAM" id="MobiDB-lite"/>
    </source>
</evidence>
<dbReference type="InterPro" id="IPR001452">
    <property type="entry name" value="SH3_domain"/>
</dbReference>
<feature type="compositionally biased region" description="Basic and acidic residues" evidence="3">
    <location>
        <begin position="48"/>
        <end position="58"/>
    </location>
</feature>
<dbReference type="InterPro" id="IPR030642">
    <property type="entry name" value="NPHP1_SH3"/>
</dbReference>
<dbReference type="Gene3D" id="2.30.30.40">
    <property type="entry name" value="SH3 Domains"/>
    <property type="match status" value="1"/>
</dbReference>
<dbReference type="Pfam" id="PF07653">
    <property type="entry name" value="SH3_2"/>
    <property type="match status" value="1"/>
</dbReference>
<feature type="domain" description="SH3" evidence="4">
    <location>
        <begin position="67"/>
        <end position="127"/>
    </location>
</feature>
<feature type="region of interest" description="Disordered" evidence="3">
    <location>
        <begin position="120"/>
        <end position="151"/>
    </location>
</feature>
<dbReference type="GeneTree" id="ENSGT00390000007701"/>
<evidence type="ECO:0000313" key="6">
    <source>
        <dbReference type="Proteomes" id="UP000264820"/>
    </source>
</evidence>
<dbReference type="SUPFAM" id="SSF50044">
    <property type="entry name" value="SH3-domain"/>
    <property type="match status" value="1"/>
</dbReference>
<dbReference type="GO" id="GO:0090251">
    <property type="term" value="P:protein localization involved in establishment of planar polarity"/>
    <property type="evidence" value="ECO:0007669"/>
    <property type="project" value="TreeGrafter"/>
</dbReference>
<dbReference type="InterPro" id="IPR039687">
    <property type="entry name" value="NPHP1"/>
</dbReference>
<dbReference type="Proteomes" id="UP000264820">
    <property type="component" value="Unplaced"/>
</dbReference>
<evidence type="ECO:0000256" key="1">
    <source>
        <dbReference type="ARBA" id="ARBA00022443"/>
    </source>
</evidence>
<feature type="region of interest" description="Disordered" evidence="3">
    <location>
        <begin position="22"/>
        <end position="72"/>
    </location>
</feature>